<evidence type="ECO:0000259" key="2">
    <source>
        <dbReference type="Pfam" id="PF00975"/>
    </source>
</evidence>
<feature type="region of interest" description="Disordered" evidence="1">
    <location>
        <begin position="1"/>
        <end position="48"/>
    </location>
</feature>
<feature type="domain" description="Thioesterase" evidence="2">
    <location>
        <begin position="87"/>
        <end position="191"/>
    </location>
</feature>
<name>A0A250DNX9_9BURK</name>
<protein>
    <recommendedName>
        <fullName evidence="2">Thioesterase domain-containing protein</fullName>
    </recommendedName>
</protein>
<dbReference type="Pfam" id="PF00975">
    <property type="entry name" value="Thioesterase"/>
    <property type="match status" value="1"/>
</dbReference>
<dbReference type="KEGG" id="vbo:CKY39_24455"/>
<organism evidence="3 4">
    <name type="scientific">Variovorax boronicumulans</name>
    <dbReference type="NCBI Taxonomy" id="436515"/>
    <lineage>
        <taxon>Bacteria</taxon>
        <taxon>Pseudomonadati</taxon>
        <taxon>Pseudomonadota</taxon>
        <taxon>Betaproteobacteria</taxon>
        <taxon>Burkholderiales</taxon>
        <taxon>Comamonadaceae</taxon>
        <taxon>Variovorax</taxon>
    </lineage>
</organism>
<reference evidence="3 4" key="1">
    <citation type="submission" date="2017-09" db="EMBL/GenBank/DDBJ databases">
        <title>The diverse metabolic capabilities of V. boronicumulans make it an excellent choice for continued studies on novel biodegradation.</title>
        <authorList>
            <person name="Sun S."/>
        </authorList>
    </citation>
    <scope>NUCLEOTIDE SEQUENCE [LARGE SCALE GENOMIC DNA]</scope>
    <source>
        <strain evidence="3 4">J1</strain>
    </source>
</reference>
<evidence type="ECO:0000256" key="1">
    <source>
        <dbReference type="SAM" id="MobiDB-lite"/>
    </source>
</evidence>
<dbReference type="InterPro" id="IPR001031">
    <property type="entry name" value="Thioesterase"/>
</dbReference>
<gene>
    <name evidence="3" type="ORF">CKY39_24455</name>
</gene>
<dbReference type="Proteomes" id="UP000217154">
    <property type="component" value="Chromosome"/>
</dbReference>
<dbReference type="SUPFAM" id="SSF53474">
    <property type="entry name" value="alpha/beta-Hydrolases"/>
    <property type="match status" value="1"/>
</dbReference>
<evidence type="ECO:0000313" key="3">
    <source>
        <dbReference type="EMBL" id="ATA56040.1"/>
    </source>
</evidence>
<dbReference type="Gene3D" id="3.40.50.1820">
    <property type="entry name" value="alpha/beta hydrolase"/>
    <property type="match status" value="1"/>
</dbReference>
<proteinExistence type="predicted"/>
<dbReference type="InterPro" id="IPR029058">
    <property type="entry name" value="AB_hydrolase_fold"/>
</dbReference>
<accession>A0A250DNX9</accession>
<dbReference type="EMBL" id="CP023284">
    <property type="protein sequence ID" value="ATA56040.1"/>
    <property type="molecule type" value="Genomic_DNA"/>
</dbReference>
<sequence length="336" mass="36098">MERACRPRGPARREDAAARCVRTPRARRPGRGPVPAGGPDQSRLGSHRATDRLGGESLMTQPPVFDEAATAASAPVALYAFPARAWKRDEYAALRDALPAFAVVSEPGCEAAWAGDSVDAMADRYAQAIASREAAKARPIALFGWSVGALVALEVARRLRERFDIAWVGVVDIAAYPQMRAALASAPALDAAEREPLDASLQQWLARSAMHGLWQATLDGMARPQHDMFLREVVRAFGAALPVDGPAAGSQEHMLWSRVNCLRLGIAHVAADDVPAPVRRWMSQEMAASPGARTEGVEVIAGCDHMGVLADRVLHAAVLRELEAVETEEKQAGVRI</sequence>
<evidence type="ECO:0000313" key="4">
    <source>
        <dbReference type="Proteomes" id="UP000217154"/>
    </source>
</evidence>
<dbReference type="AlphaFoldDB" id="A0A250DNX9"/>
<feature type="compositionally biased region" description="Basic and acidic residues" evidence="1">
    <location>
        <begin position="1"/>
        <end position="17"/>
    </location>
</feature>